<organism evidence="1 2">
    <name type="scientific">Streptomyces laurentii</name>
    <dbReference type="NCBI Taxonomy" id="39478"/>
    <lineage>
        <taxon>Bacteria</taxon>
        <taxon>Bacillati</taxon>
        <taxon>Actinomycetota</taxon>
        <taxon>Actinomycetes</taxon>
        <taxon>Kitasatosporales</taxon>
        <taxon>Streptomycetaceae</taxon>
        <taxon>Streptomyces</taxon>
    </lineage>
</organism>
<dbReference type="InterPro" id="IPR019734">
    <property type="entry name" value="TPR_rpt"/>
</dbReference>
<dbReference type="Pfam" id="PF13432">
    <property type="entry name" value="TPR_16"/>
    <property type="match status" value="1"/>
</dbReference>
<dbReference type="Pfam" id="PF13176">
    <property type="entry name" value="TPR_7"/>
    <property type="match status" value="1"/>
</dbReference>
<dbReference type="AlphaFoldDB" id="A0A160NTK5"/>
<sequence>MDAYDLDRMERMRTGCIPPSLVTHLLERGHAREVERQAGRGEWFCAREWARLLDQRGQRDEALKVLAPYVATGWWPAAQVQAELLESGELAAEAITLVRPYAAKGGQPLEFLARLLARNGHADEAVTRLSAGIDDPVLARALVDLSGEAGRDDEVAALLAARIPAEQQCADPWCCRGLGPEDAIGLLATIHERQGRVDKAIALLRTRQITSVNNRDQLADLLARHDRIDELRTYARTDGLGHGRRRLAELLEEREDVEGAIAVYQDTAGSFEQAHGDIELAQLLARHGRFDEAIDVMRALVDSSGAEDWTVGTLCTLYADRGHAQEGLAYLDSLDVRHDGTEPWEFFQSRLGLLAACGRFDEAIEQARAHPESDGLHAVWTISHLLAEHGRVEDAVAVLEPRADTYRHQLASHLIELGRIQEAVPLLQQPAVGPEPPQWNGALFQDPPF</sequence>
<dbReference type="Gene3D" id="1.25.40.10">
    <property type="entry name" value="Tetratricopeptide repeat domain"/>
    <property type="match status" value="2"/>
</dbReference>
<name>A0A160NTK5_STRLU</name>
<protein>
    <recommendedName>
        <fullName evidence="3">Tetratricopeptide repeat protein</fullName>
    </recommendedName>
</protein>
<dbReference type="EMBL" id="AP017424">
    <property type="protein sequence ID" value="BAU81819.1"/>
    <property type="molecule type" value="Genomic_DNA"/>
</dbReference>
<accession>A0A160NTK5</accession>
<evidence type="ECO:0008006" key="3">
    <source>
        <dbReference type="Google" id="ProtNLM"/>
    </source>
</evidence>
<gene>
    <name evidence="1" type="ORF">SLA_0865</name>
</gene>
<evidence type="ECO:0000313" key="2">
    <source>
        <dbReference type="Proteomes" id="UP000217676"/>
    </source>
</evidence>
<dbReference type="Proteomes" id="UP000217676">
    <property type="component" value="Chromosome"/>
</dbReference>
<proteinExistence type="predicted"/>
<reference evidence="1 2" key="1">
    <citation type="journal article" date="2016" name="Genome Announc.">
        <title>Complete Genome Sequence of Thiostrepton-Producing Streptomyces laurentii ATCC 31255.</title>
        <authorList>
            <person name="Doi K."/>
            <person name="Fujino Y."/>
            <person name="Nagayoshi Y."/>
            <person name="Ohshima T."/>
            <person name="Ogata S."/>
        </authorList>
    </citation>
    <scope>NUCLEOTIDE SEQUENCE [LARGE SCALE GENOMIC DNA]</scope>
    <source>
        <strain evidence="1 2">ATCC 31255</strain>
    </source>
</reference>
<dbReference type="SUPFAM" id="SSF48452">
    <property type="entry name" value="TPR-like"/>
    <property type="match status" value="1"/>
</dbReference>
<keyword evidence="2" id="KW-1185">Reference proteome</keyword>
<dbReference type="InterPro" id="IPR011990">
    <property type="entry name" value="TPR-like_helical_dom_sf"/>
</dbReference>
<dbReference type="KEGG" id="slau:SLA_0865"/>
<evidence type="ECO:0000313" key="1">
    <source>
        <dbReference type="EMBL" id="BAU81819.1"/>
    </source>
</evidence>